<dbReference type="EMBL" id="OX395128">
    <property type="protein sequence ID" value="CAI5771411.1"/>
    <property type="molecule type" value="Genomic_DNA"/>
</dbReference>
<gene>
    <name evidence="1" type="ORF">PODLI_1B035483</name>
</gene>
<evidence type="ECO:0000313" key="1">
    <source>
        <dbReference type="EMBL" id="CAI5771411.1"/>
    </source>
</evidence>
<protein>
    <submittedName>
        <fullName evidence="1">Uncharacterized protein</fullName>
    </submittedName>
</protein>
<dbReference type="Proteomes" id="UP001178461">
    <property type="component" value="Chromosome 3"/>
</dbReference>
<proteinExistence type="predicted"/>
<name>A0AA35K449_9SAUR</name>
<accession>A0AA35K449</accession>
<dbReference type="AlphaFoldDB" id="A0AA35K449"/>
<sequence length="636" mass="71674">MNIKGPGISPSTYSLIQEINVFLKEERGGTEVSPEEEDKNVSFTLNIQAEGTEVSTKRLVGHIKAFLTEEKEITEYSLNVRGQGIPGQPNSAEQRIRFTLHIKGQGMESALKRLLEKTRFLLLAQKELRNISMNVKGPEISPSTNSLIQEINVFLKEERGGTEVSPEEEDKKVSFTLNIQAEGTEVSTKRLVGHIKAFLTEEKEITKYSLNKNVEGPRFPEEEDKKVSFKLNIQAEGIEVSMKRLVGHIKAFLTEEKEITEYSLNVRGQGIAGQPNSAEQRIRFTLHIKGQGMESALKRLLEKTRFLVLAQKEFRNISMNIKGPGISPSTYSLIQEINVFLKEERGGTEVSPEEEDKKVSFTLNIQAEGIEVSMKRLVGHIKAFLTEEKEITEYSLNVRGQGIPGQPNSAEQRIRFTLHIKGQGMESALKRLLEKTRFLLLAQKEFRNISMNIKGPEISPSTNSLIQEINVFLKEERGGTEVSPEEEDKKVSFTLNIQAEGIEVSMKRLVGDIKAFLTEEKEITKYSLNVEGQGLPGQPNSAEQRIRFTLHIKGQGMDSALKRLLNKTRFLVLAQKEFQNISMNIKGPEISPSTNSLIQEINVFLKEERGGTEVSPEEEDKKKSEFTLGIEVDIDW</sequence>
<evidence type="ECO:0000313" key="2">
    <source>
        <dbReference type="Proteomes" id="UP001178461"/>
    </source>
</evidence>
<keyword evidence="2" id="KW-1185">Reference proteome</keyword>
<organism evidence="1 2">
    <name type="scientific">Podarcis lilfordi</name>
    <name type="common">Lilford's wall lizard</name>
    <dbReference type="NCBI Taxonomy" id="74358"/>
    <lineage>
        <taxon>Eukaryota</taxon>
        <taxon>Metazoa</taxon>
        <taxon>Chordata</taxon>
        <taxon>Craniata</taxon>
        <taxon>Vertebrata</taxon>
        <taxon>Euteleostomi</taxon>
        <taxon>Lepidosauria</taxon>
        <taxon>Squamata</taxon>
        <taxon>Bifurcata</taxon>
        <taxon>Unidentata</taxon>
        <taxon>Episquamata</taxon>
        <taxon>Laterata</taxon>
        <taxon>Lacertibaenia</taxon>
        <taxon>Lacertidae</taxon>
        <taxon>Podarcis</taxon>
    </lineage>
</organism>
<reference evidence="1" key="1">
    <citation type="submission" date="2022-12" db="EMBL/GenBank/DDBJ databases">
        <authorList>
            <person name="Alioto T."/>
            <person name="Alioto T."/>
            <person name="Gomez Garrido J."/>
        </authorList>
    </citation>
    <scope>NUCLEOTIDE SEQUENCE</scope>
</reference>